<sequence>MSESSSNIVRSNLQNKVKDIQGGEKKVMKKSLSVVLSTAMALSMFSSVAFGKTSADFTDLKDLDAATKAKFDALISAGIFDGVSETTFGLKDEMNRAQFAKVAALITGIEVNKDLKTSSFSDVKVDDAANGYALPFIEALKTAGITDGYGEGTYNPAGKVTKEQLATFLVRVLGKDADAKAKTGTDTTVSDWAQGYVALALELKLLPAGADGKFGGQDNATRDLLLTGAYEAKQQYVPAGKVSVTEAKATGVKKVTVTFNKPVDTAKAKLALKKGSVDVVTETAFNEDKKSAVLTLKDVKIGDGDYTVTLSGLEAETVGTTTATFKGEVEAVKKLDFVSAADTIAQTTKAQVKLAAKNQYDEVVDMSASNFTAVVSGFDSSLVKDNEGYLVVKINTKRMTGATSDTSPGLTMIPVYVYNNDTRLSVQKTFKLGSIPFVSKIELSEAKYSGDKKTAITTTGETATFTLNQFDQYGNPVAYDDANNSATNVNVIVSPYEEKIDWEYGDFDNNGFGEVKLSLKGNVDKSGEYNVTVYSGSSSATAKFKIGSTKLATKIEFGDLTEDFATLDEDKYIPLIAYDADGNKLSKDDIASTENVARIKVTGSNVSAVSIATSGQHKGEIKIDKFTGPADSIAYLNAYIATVNVNSNISKQIKIGKPRFADSLKLVDENKLRAVLGADSEFKIEVRDQYGKKIDTVGTITEGSNTVTYSVYVGFTADTNSHVTLTGKATETTAVLGTLANGQNYTFTSANFGLFNKGLKFQTDDGFYGKGTVKVVLQKSIDGGTTWKEVTTMSRDITAINPANVDLTYALDKPTTLFAAQDSKLLTDAQKDVTTSVVARTIKITAKDSAGNSVAIPEDRITSVTSSVYSAAVAKELSTSGGNGKVIGNKKGTATINVIYNDAKGGIKTDSFSVEVKDETPSIETITADEKYDSTTNKTFAWEYMNLKLKDQYGVEYKEGNINAYDTLTQVRYTIEDVVGGTVTSFDTKTGAINVGTATGFTLKAYTANGKVVTTYVKNQ</sequence>
<dbReference type="InterPro" id="IPR014755">
    <property type="entry name" value="Cu-Rt/internalin_Ig-like"/>
</dbReference>
<evidence type="ECO:0000313" key="3">
    <source>
        <dbReference type="EMBL" id="MBD0384196.1"/>
    </source>
</evidence>
<dbReference type="PROSITE" id="PS51272">
    <property type="entry name" value="SLH"/>
    <property type="match status" value="1"/>
</dbReference>
<protein>
    <submittedName>
        <fullName evidence="3">S-layer homology domain-containing protein</fullName>
    </submittedName>
</protein>
<evidence type="ECO:0000313" key="4">
    <source>
        <dbReference type="Proteomes" id="UP000650466"/>
    </source>
</evidence>
<comment type="caution">
    <text evidence="3">The sequence shown here is derived from an EMBL/GenBank/DDBJ whole genome shotgun (WGS) entry which is preliminary data.</text>
</comment>
<dbReference type="Proteomes" id="UP000650466">
    <property type="component" value="Unassembled WGS sequence"/>
</dbReference>
<feature type="domain" description="SLH" evidence="2">
    <location>
        <begin position="120"/>
        <end position="183"/>
    </location>
</feature>
<dbReference type="Gene3D" id="2.60.40.1220">
    <property type="match status" value="1"/>
</dbReference>
<dbReference type="Pfam" id="PF00395">
    <property type="entry name" value="SLH"/>
    <property type="match status" value="2"/>
</dbReference>
<evidence type="ECO:0000259" key="2">
    <source>
        <dbReference type="PROSITE" id="PS51272"/>
    </source>
</evidence>
<dbReference type="RefSeq" id="WP_188177975.1">
    <property type="nucleotide sequence ID" value="NZ_JACVVD010000016.1"/>
</dbReference>
<proteinExistence type="predicted"/>
<name>A0A926KW07_9BACL</name>
<dbReference type="InterPro" id="IPR001119">
    <property type="entry name" value="SLH_dom"/>
</dbReference>
<keyword evidence="1" id="KW-0732">Signal</keyword>
<dbReference type="EMBL" id="JACVVD010000016">
    <property type="protein sequence ID" value="MBD0384196.1"/>
    <property type="molecule type" value="Genomic_DNA"/>
</dbReference>
<dbReference type="AlphaFoldDB" id="A0A926KW07"/>
<keyword evidence="4" id="KW-1185">Reference proteome</keyword>
<accession>A0A926KW07</accession>
<reference evidence="3" key="1">
    <citation type="submission" date="2020-09" db="EMBL/GenBank/DDBJ databases">
        <title>Draft Genome Sequence of Paenibacillus sp. WST5.</title>
        <authorList>
            <person name="Bao Z."/>
        </authorList>
    </citation>
    <scope>NUCLEOTIDE SEQUENCE</scope>
    <source>
        <strain evidence="3">WST5</strain>
    </source>
</reference>
<evidence type="ECO:0000256" key="1">
    <source>
        <dbReference type="ARBA" id="ARBA00022729"/>
    </source>
</evidence>
<organism evidence="3 4">
    <name type="scientific">Paenibacillus sedimenti</name>
    <dbReference type="NCBI Taxonomy" id="2770274"/>
    <lineage>
        <taxon>Bacteria</taxon>
        <taxon>Bacillati</taxon>
        <taxon>Bacillota</taxon>
        <taxon>Bacilli</taxon>
        <taxon>Bacillales</taxon>
        <taxon>Paenibacillaceae</taxon>
        <taxon>Paenibacillus</taxon>
    </lineage>
</organism>
<gene>
    <name evidence="3" type="ORF">ICC18_29535</name>
</gene>